<keyword evidence="6 8" id="KW-0472">Membrane</keyword>
<dbReference type="InterPro" id="IPR050539">
    <property type="entry name" value="ThrE_Dicarb/AminoAcid_Exp"/>
</dbReference>
<evidence type="ECO:0000313" key="10">
    <source>
        <dbReference type="EMBL" id="TCL38344.1"/>
    </source>
</evidence>
<gene>
    <name evidence="10" type="ORF">EV210_104328</name>
</gene>
<reference evidence="10 11" key="1">
    <citation type="submission" date="2019-03" db="EMBL/GenBank/DDBJ databases">
        <title>Genomic Encyclopedia of Type Strains, Phase IV (KMG-IV): sequencing the most valuable type-strain genomes for metagenomic binning, comparative biology and taxonomic classification.</title>
        <authorList>
            <person name="Goeker M."/>
        </authorList>
    </citation>
    <scope>NUCLEOTIDE SEQUENCE [LARGE SCALE GENOMIC DNA]</scope>
    <source>
        <strain evidence="10 11">DSM 15969</strain>
    </source>
</reference>
<evidence type="ECO:0000256" key="3">
    <source>
        <dbReference type="ARBA" id="ARBA00022519"/>
    </source>
</evidence>
<dbReference type="PANTHER" id="PTHR34390:SF1">
    <property type="entry name" value="SUCCINATE TRANSPORTER SUBUNIT YJJB-RELATED"/>
    <property type="match status" value="1"/>
</dbReference>
<keyword evidence="3" id="KW-0997">Cell inner membrane</keyword>
<evidence type="ECO:0000256" key="6">
    <source>
        <dbReference type="ARBA" id="ARBA00023136"/>
    </source>
</evidence>
<evidence type="ECO:0000256" key="1">
    <source>
        <dbReference type="ARBA" id="ARBA00004651"/>
    </source>
</evidence>
<keyword evidence="5 8" id="KW-1133">Transmembrane helix</keyword>
<keyword evidence="11" id="KW-1185">Reference proteome</keyword>
<keyword evidence="4 8" id="KW-0812">Transmembrane</keyword>
<sequence length="152" mass="16478">MVLLKIAAVFGMGMAVGVMYRIPRQLLFAASLVGVAAWLVFYFAVSNKMNIIFGSFLASLTVGFIAELLARRLRKPATVFTTPGFIPLVPGREAYTTMLHMVRGEYIEGVALGMQTLLIAGAIAFGIFLSATIYRLVINYRLEGGVSHAGKN</sequence>
<evidence type="ECO:0000256" key="7">
    <source>
        <dbReference type="ARBA" id="ARBA00034125"/>
    </source>
</evidence>
<evidence type="ECO:0000256" key="2">
    <source>
        <dbReference type="ARBA" id="ARBA00022475"/>
    </source>
</evidence>
<organism evidence="10 11">
    <name type="scientific">Anaerospora hongkongensis</name>
    <dbReference type="NCBI Taxonomy" id="244830"/>
    <lineage>
        <taxon>Bacteria</taxon>
        <taxon>Bacillati</taxon>
        <taxon>Bacillota</taxon>
        <taxon>Negativicutes</taxon>
        <taxon>Selenomonadales</taxon>
        <taxon>Sporomusaceae</taxon>
        <taxon>Anaerospora</taxon>
    </lineage>
</organism>
<dbReference type="RefSeq" id="WP_132078212.1">
    <property type="nucleotide sequence ID" value="NZ_DAIMLW010000066.1"/>
</dbReference>
<dbReference type="GO" id="GO:0005886">
    <property type="term" value="C:plasma membrane"/>
    <property type="evidence" value="ECO:0007669"/>
    <property type="project" value="UniProtKB-SubCell"/>
</dbReference>
<feature type="transmembrane region" description="Helical" evidence="8">
    <location>
        <begin position="27"/>
        <end position="45"/>
    </location>
</feature>
<protein>
    <submittedName>
        <fullName evidence="10">Uncharacterized membrane protein YjjB (DUF3815 family)</fullName>
    </submittedName>
</protein>
<dbReference type="OrthoDB" id="9810047at2"/>
<dbReference type="PANTHER" id="PTHR34390">
    <property type="entry name" value="UPF0442 PROTEIN YJJB-RELATED"/>
    <property type="match status" value="1"/>
</dbReference>
<keyword evidence="2" id="KW-1003">Cell membrane</keyword>
<dbReference type="EMBL" id="SLUI01000004">
    <property type="protein sequence ID" value="TCL38344.1"/>
    <property type="molecule type" value="Genomic_DNA"/>
</dbReference>
<evidence type="ECO:0000313" key="11">
    <source>
        <dbReference type="Proteomes" id="UP000295063"/>
    </source>
</evidence>
<evidence type="ECO:0000256" key="5">
    <source>
        <dbReference type="ARBA" id="ARBA00022989"/>
    </source>
</evidence>
<dbReference type="InterPro" id="IPR024528">
    <property type="entry name" value="ThrE_2"/>
</dbReference>
<dbReference type="Pfam" id="PF12821">
    <property type="entry name" value="ThrE_2"/>
    <property type="match status" value="1"/>
</dbReference>
<proteinExistence type="inferred from homology"/>
<accession>A0A4R1PZE4</accession>
<dbReference type="GO" id="GO:0015744">
    <property type="term" value="P:succinate transport"/>
    <property type="evidence" value="ECO:0007669"/>
    <property type="project" value="TreeGrafter"/>
</dbReference>
<comment type="subcellular location">
    <subcellularLocation>
        <location evidence="1">Cell membrane</location>
        <topology evidence="1">Multi-pass membrane protein</topology>
    </subcellularLocation>
</comment>
<evidence type="ECO:0000256" key="8">
    <source>
        <dbReference type="SAM" id="Phobius"/>
    </source>
</evidence>
<evidence type="ECO:0000259" key="9">
    <source>
        <dbReference type="Pfam" id="PF12821"/>
    </source>
</evidence>
<name>A0A4R1PZE4_9FIRM</name>
<evidence type="ECO:0000256" key="4">
    <source>
        <dbReference type="ARBA" id="ARBA00022692"/>
    </source>
</evidence>
<feature type="transmembrane region" description="Helical" evidence="8">
    <location>
        <begin position="51"/>
        <end position="70"/>
    </location>
</feature>
<comment type="similarity">
    <text evidence="7">Belongs to the ThrE exporter (TC 2.A.79) family.</text>
</comment>
<dbReference type="Proteomes" id="UP000295063">
    <property type="component" value="Unassembled WGS sequence"/>
</dbReference>
<feature type="domain" description="Threonine/Serine exporter ThrE" evidence="9">
    <location>
        <begin position="11"/>
        <end position="133"/>
    </location>
</feature>
<comment type="caution">
    <text evidence="10">The sequence shown here is derived from an EMBL/GenBank/DDBJ whole genome shotgun (WGS) entry which is preliminary data.</text>
</comment>
<dbReference type="AlphaFoldDB" id="A0A4R1PZE4"/>
<feature type="transmembrane region" description="Helical" evidence="8">
    <location>
        <begin position="117"/>
        <end position="137"/>
    </location>
</feature>